<dbReference type="PROSITE" id="PS50949">
    <property type="entry name" value="HTH_GNTR"/>
    <property type="match status" value="1"/>
</dbReference>
<dbReference type="OrthoDB" id="8680240at2"/>
<comment type="caution">
    <text evidence="5">The sequence shown here is derived from an EMBL/GenBank/DDBJ whole genome shotgun (WGS) entry which is preliminary data.</text>
</comment>
<dbReference type="InterPro" id="IPR036390">
    <property type="entry name" value="WH_DNA-bd_sf"/>
</dbReference>
<keyword evidence="1" id="KW-0805">Transcription regulation</keyword>
<dbReference type="Proteomes" id="UP000320314">
    <property type="component" value="Unassembled WGS sequence"/>
</dbReference>
<dbReference type="PANTHER" id="PTHR43537:SF20">
    <property type="entry name" value="HTH-TYPE TRANSCRIPTIONAL REPRESSOR GLAR"/>
    <property type="match status" value="1"/>
</dbReference>
<evidence type="ECO:0000256" key="2">
    <source>
        <dbReference type="ARBA" id="ARBA00023125"/>
    </source>
</evidence>
<dbReference type="InterPro" id="IPR036388">
    <property type="entry name" value="WH-like_DNA-bd_sf"/>
</dbReference>
<dbReference type="InterPro" id="IPR011711">
    <property type="entry name" value="GntR_C"/>
</dbReference>
<organism evidence="5 6">
    <name type="scientific">Pararhizobium mangrovi</name>
    <dbReference type="NCBI Taxonomy" id="2590452"/>
    <lineage>
        <taxon>Bacteria</taxon>
        <taxon>Pseudomonadati</taxon>
        <taxon>Pseudomonadota</taxon>
        <taxon>Alphaproteobacteria</taxon>
        <taxon>Hyphomicrobiales</taxon>
        <taxon>Rhizobiaceae</taxon>
        <taxon>Rhizobium/Agrobacterium group</taxon>
        <taxon>Pararhizobium</taxon>
    </lineage>
</organism>
<dbReference type="SUPFAM" id="SSF46785">
    <property type="entry name" value="Winged helix' DNA-binding domain"/>
    <property type="match status" value="1"/>
</dbReference>
<dbReference type="SMART" id="SM00895">
    <property type="entry name" value="FCD"/>
    <property type="match status" value="1"/>
</dbReference>
<dbReference type="GO" id="GO:0003700">
    <property type="term" value="F:DNA-binding transcription factor activity"/>
    <property type="evidence" value="ECO:0007669"/>
    <property type="project" value="InterPro"/>
</dbReference>
<dbReference type="InterPro" id="IPR000524">
    <property type="entry name" value="Tscrpt_reg_HTH_GntR"/>
</dbReference>
<dbReference type="SMART" id="SM00345">
    <property type="entry name" value="HTH_GNTR"/>
    <property type="match status" value="1"/>
</dbReference>
<dbReference type="RefSeq" id="WP_141165764.1">
    <property type="nucleotide sequence ID" value="NZ_VHLH01000005.1"/>
</dbReference>
<dbReference type="SUPFAM" id="SSF48008">
    <property type="entry name" value="GntR ligand-binding domain-like"/>
    <property type="match status" value="1"/>
</dbReference>
<evidence type="ECO:0000256" key="3">
    <source>
        <dbReference type="ARBA" id="ARBA00023163"/>
    </source>
</evidence>
<dbReference type="PANTHER" id="PTHR43537">
    <property type="entry name" value="TRANSCRIPTIONAL REGULATOR, GNTR FAMILY"/>
    <property type="match status" value="1"/>
</dbReference>
<dbReference type="EMBL" id="VHLH01000005">
    <property type="protein sequence ID" value="TPW30625.1"/>
    <property type="molecule type" value="Genomic_DNA"/>
</dbReference>
<name>A0A506UCU5_9HYPH</name>
<reference evidence="5 6" key="1">
    <citation type="submission" date="2019-06" db="EMBL/GenBank/DDBJ databases">
        <authorList>
            <person name="Li M."/>
        </authorList>
    </citation>
    <scope>NUCLEOTIDE SEQUENCE [LARGE SCALE GENOMIC DNA]</scope>
    <source>
        <strain evidence="5 6">BGMRC6574</strain>
    </source>
</reference>
<dbReference type="Gene3D" id="1.10.10.10">
    <property type="entry name" value="Winged helix-like DNA-binding domain superfamily/Winged helix DNA-binding domain"/>
    <property type="match status" value="1"/>
</dbReference>
<keyword evidence="3" id="KW-0804">Transcription</keyword>
<dbReference type="InterPro" id="IPR008920">
    <property type="entry name" value="TF_FadR/GntR_C"/>
</dbReference>
<dbReference type="Pfam" id="PF00392">
    <property type="entry name" value="GntR"/>
    <property type="match status" value="1"/>
</dbReference>
<accession>A0A506UCU5</accession>
<sequence length="248" mass="28238">MNDVAGAVGSGAATENRESLTSRIMSLLRADIIAGALEPGSKLKIDELRQRYEVGASPIREALSLLTSTQLVERLDQKGFRVSRVSIEEFDELLKTRCWLDERALRESIVNGSKRWEEEVVIAAYRLSRTRRTVEGDPTIMTQEWETLHKRFHMCLLAQCGSRFLYNICDDLYDQNTRYRQAARMTAYAERDVSAEHDAITDAVLERDCDLAVSRLIDHYHNTGNFLRNSLHSQVAETASTPRTSARR</sequence>
<gene>
    <name evidence="5" type="ORF">FJU11_04125</name>
</gene>
<feature type="domain" description="HTH gntR-type" evidence="4">
    <location>
        <begin position="18"/>
        <end position="85"/>
    </location>
</feature>
<proteinExistence type="predicted"/>
<evidence type="ECO:0000259" key="4">
    <source>
        <dbReference type="PROSITE" id="PS50949"/>
    </source>
</evidence>
<evidence type="ECO:0000313" key="5">
    <source>
        <dbReference type="EMBL" id="TPW30625.1"/>
    </source>
</evidence>
<evidence type="ECO:0000313" key="6">
    <source>
        <dbReference type="Proteomes" id="UP000320314"/>
    </source>
</evidence>
<dbReference type="Gene3D" id="1.20.120.530">
    <property type="entry name" value="GntR ligand-binding domain-like"/>
    <property type="match status" value="1"/>
</dbReference>
<protein>
    <submittedName>
        <fullName evidence="5">GntR family transcriptional regulator</fullName>
    </submittedName>
</protein>
<dbReference type="Pfam" id="PF07729">
    <property type="entry name" value="FCD"/>
    <property type="match status" value="1"/>
</dbReference>
<evidence type="ECO:0000256" key="1">
    <source>
        <dbReference type="ARBA" id="ARBA00023015"/>
    </source>
</evidence>
<dbReference type="AlphaFoldDB" id="A0A506UCU5"/>
<keyword evidence="2" id="KW-0238">DNA-binding</keyword>
<keyword evidence="6" id="KW-1185">Reference proteome</keyword>
<dbReference type="GO" id="GO:0003677">
    <property type="term" value="F:DNA binding"/>
    <property type="evidence" value="ECO:0007669"/>
    <property type="project" value="UniProtKB-KW"/>
</dbReference>